<organism evidence="1 2">
    <name type="scientific">Maccoyibacter intestinihominis</name>
    <dbReference type="NCBI Taxonomy" id="3133499"/>
    <lineage>
        <taxon>Bacteria</taxon>
        <taxon>Bacillati</taxon>
        <taxon>Bacillota</taxon>
        <taxon>Clostridia</taxon>
        <taxon>Lachnospirales</taxon>
        <taxon>Lachnospiraceae</taxon>
        <taxon>Maccoyibacter</taxon>
    </lineage>
</organism>
<evidence type="ECO:0000313" key="1">
    <source>
        <dbReference type="EMBL" id="MEQ2556453.1"/>
    </source>
</evidence>
<accession>A0ABV1H9R4</accession>
<name>A0ABV1H9R4_9FIRM</name>
<dbReference type="RefSeq" id="WP_353529416.1">
    <property type="nucleotide sequence ID" value="NZ_JBBMEX010000001.1"/>
</dbReference>
<reference evidence="1 2" key="1">
    <citation type="submission" date="2024-03" db="EMBL/GenBank/DDBJ databases">
        <title>Human intestinal bacterial collection.</title>
        <authorList>
            <person name="Pauvert C."/>
            <person name="Hitch T.C.A."/>
            <person name="Clavel T."/>
        </authorList>
    </citation>
    <scope>NUCLEOTIDE SEQUENCE [LARGE SCALE GENOMIC DNA]</scope>
    <source>
        <strain evidence="1 2">CLA-AA-H185</strain>
    </source>
</reference>
<evidence type="ECO:0000313" key="2">
    <source>
        <dbReference type="Proteomes" id="UP001454489"/>
    </source>
</evidence>
<dbReference type="EMBL" id="JBBMEX010000001">
    <property type="protein sequence ID" value="MEQ2556453.1"/>
    <property type="molecule type" value="Genomic_DNA"/>
</dbReference>
<protein>
    <submittedName>
        <fullName evidence="1">Uncharacterized protein</fullName>
    </submittedName>
</protein>
<dbReference type="Proteomes" id="UP001454489">
    <property type="component" value="Unassembled WGS sequence"/>
</dbReference>
<comment type="caution">
    <text evidence="1">The sequence shown here is derived from an EMBL/GenBank/DDBJ whole genome shotgun (WGS) entry which is preliminary data.</text>
</comment>
<gene>
    <name evidence="1" type="ORF">WMO43_00975</name>
</gene>
<keyword evidence="2" id="KW-1185">Reference proteome</keyword>
<sequence>MQTERLNIAQMTIKETGALITKTKATAPELSEAYAEMLAGGKTPYKVYIKQRLR</sequence>
<proteinExistence type="predicted"/>